<keyword evidence="2" id="KW-1185">Reference proteome</keyword>
<evidence type="ECO:0000313" key="1">
    <source>
        <dbReference type="EMBL" id="MCW1913725.1"/>
    </source>
</evidence>
<dbReference type="EMBL" id="JAPDDR010000004">
    <property type="protein sequence ID" value="MCW1913725.1"/>
    <property type="molecule type" value="Genomic_DNA"/>
</dbReference>
<reference evidence="1" key="1">
    <citation type="submission" date="2022-10" db="EMBL/GenBank/DDBJ databases">
        <title>Luteolibacter sp. GHJ8, whole genome shotgun sequencing project.</title>
        <authorList>
            <person name="Zhao G."/>
            <person name="Shen L."/>
        </authorList>
    </citation>
    <scope>NUCLEOTIDE SEQUENCE</scope>
    <source>
        <strain evidence="1">GHJ8</strain>
    </source>
</reference>
<dbReference type="Proteomes" id="UP001165653">
    <property type="component" value="Unassembled WGS sequence"/>
</dbReference>
<dbReference type="SUPFAM" id="SSF52266">
    <property type="entry name" value="SGNH hydrolase"/>
    <property type="match status" value="1"/>
</dbReference>
<proteinExistence type="predicted"/>
<dbReference type="InterPro" id="IPR036514">
    <property type="entry name" value="SGNH_hydro_sf"/>
</dbReference>
<organism evidence="1 2">
    <name type="scientific">Luteolibacter rhizosphaerae</name>
    <dbReference type="NCBI Taxonomy" id="2989719"/>
    <lineage>
        <taxon>Bacteria</taxon>
        <taxon>Pseudomonadati</taxon>
        <taxon>Verrucomicrobiota</taxon>
        <taxon>Verrucomicrobiia</taxon>
        <taxon>Verrucomicrobiales</taxon>
        <taxon>Verrucomicrobiaceae</taxon>
        <taxon>Luteolibacter</taxon>
    </lineage>
</organism>
<dbReference type="RefSeq" id="WP_264513226.1">
    <property type="nucleotide sequence ID" value="NZ_JAPDDR010000004.1"/>
</dbReference>
<sequence>MHHACHSPVHFAPDEIPSRLQPLIRTGGAVTPIVRMLSIGDSHTVYGARYNTSTNNFALTARSHWSTAGVRMRRALAHGRNSYGTPNAQSRLYCYGAAGARLDQIETNTDTGLPKLIADYGAVASSSLVVLRGCGNDFAAGASLATVQARMTSFVNGLLAANFAAIVIMSQGPRLYSTTPVDETVVLPKRLGYNSWLENTFCPSNPKLYFCNINDIGEDPGNPGYALASKFDTLAPGHCYDWVASRQGQALANVIATIPGVSFEPAWADASFFSTALNATAQNPNGNPLLTGTGTEGSPTVCYAARIQVDSGTATWAWSTVTRNGRTVKKLDILTNTGVVSFQSAQSEFGGLGAFAGITSAFDPATESVYGTVSLEGEPAGWAFTEIKMELLQWGGSYKTAADQISDDNGGSGVLEVLPRSVLSSPPMLMGGTVGCNGRLKFRGTGTVYLDWMTVHSSADHLGPYRDQFTAP</sequence>
<dbReference type="Gene3D" id="3.40.50.1110">
    <property type="entry name" value="SGNH hydrolase"/>
    <property type="match status" value="1"/>
</dbReference>
<evidence type="ECO:0008006" key="3">
    <source>
        <dbReference type="Google" id="ProtNLM"/>
    </source>
</evidence>
<protein>
    <recommendedName>
        <fullName evidence="3">SGNH hydrolase-type esterase domain-containing protein</fullName>
    </recommendedName>
</protein>
<evidence type="ECO:0000313" key="2">
    <source>
        <dbReference type="Proteomes" id="UP001165653"/>
    </source>
</evidence>
<name>A0ABT3G1L2_9BACT</name>
<accession>A0ABT3G1L2</accession>
<gene>
    <name evidence="1" type="ORF">OJ996_09075</name>
</gene>
<comment type="caution">
    <text evidence="1">The sequence shown here is derived from an EMBL/GenBank/DDBJ whole genome shotgun (WGS) entry which is preliminary data.</text>
</comment>